<feature type="compositionally biased region" description="Basic and acidic residues" evidence="9">
    <location>
        <begin position="230"/>
        <end position="242"/>
    </location>
</feature>
<dbReference type="EnsemblMetazoa" id="G27970.3">
    <property type="protein sequence ID" value="G27970.3:cds"/>
    <property type="gene ID" value="G27970"/>
</dbReference>
<reference evidence="12" key="1">
    <citation type="submission" date="2022-08" db="UniProtKB">
        <authorList>
            <consortium name="EnsemblMetazoa"/>
        </authorList>
    </citation>
    <scope>IDENTIFICATION</scope>
    <source>
        <strain evidence="12">05x7-T-G4-1.051#20</strain>
    </source>
</reference>
<evidence type="ECO:0000256" key="9">
    <source>
        <dbReference type="SAM" id="MobiDB-lite"/>
    </source>
</evidence>
<keyword evidence="6 8" id="KW-0675">Receptor</keyword>
<evidence type="ECO:0000256" key="7">
    <source>
        <dbReference type="ARBA" id="ARBA00023224"/>
    </source>
</evidence>
<feature type="compositionally biased region" description="Polar residues" evidence="9">
    <location>
        <begin position="346"/>
        <end position="357"/>
    </location>
</feature>
<feature type="compositionally biased region" description="Polar residues" evidence="9">
    <location>
        <begin position="243"/>
        <end position="262"/>
    </location>
</feature>
<feature type="transmembrane region" description="Helical" evidence="10">
    <location>
        <begin position="178"/>
        <end position="203"/>
    </location>
</feature>
<sequence>MVQGDLIDGDFLVFIIITSISILCGTVGNALVIAVFVSNKQHFPKRTYILTLAVVDLVVMVLVAPYSIVFELRLVTNDFLCHALEIIRHTLIGYSNLVLMFIASERFLLVWKPLKIVTNRTKRVCIIGFFIFSIACASPSAAVYKVSTHCDSSNNSSLVLQEYCSYTTSILGVTGSDVYMKIIAISVFFEVLFLIVSYILIYVGIYRQRKKLTGVFVGSIRTPNVPNKPKTIENEQNKRELSNKNSTTQTCHPQEDSNGNEQFSKNIVDAKLEGTFSNIEQSKYCGTSKTIKRPFITDTHEQESESTTCPCTSRHDEIERLQDDPIEPDNGRTLPKSGKPRDKRGSTTSRGSSVAQKRSHVNTKTWTMLSICTFLYIVCWIPFSINILNVYRSLVLKYFFFIGQASNPVIYSIVNVKVRKQIKELLFGKSSRPTGFTPNRTYSSTSFSTTK</sequence>
<organism evidence="12 13">
    <name type="scientific">Magallana gigas</name>
    <name type="common">Pacific oyster</name>
    <name type="synonym">Crassostrea gigas</name>
    <dbReference type="NCBI Taxonomy" id="29159"/>
    <lineage>
        <taxon>Eukaryota</taxon>
        <taxon>Metazoa</taxon>
        <taxon>Spiralia</taxon>
        <taxon>Lophotrochozoa</taxon>
        <taxon>Mollusca</taxon>
        <taxon>Bivalvia</taxon>
        <taxon>Autobranchia</taxon>
        <taxon>Pteriomorphia</taxon>
        <taxon>Ostreida</taxon>
        <taxon>Ostreoidea</taxon>
        <taxon>Ostreidae</taxon>
        <taxon>Magallana</taxon>
    </lineage>
</organism>
<dbReference type="GO" id="GO:0004930">
    <property type="term" value="F:G protein-coupled receptor activity"/>
    <property type="evidence" value="ECO:0007669"/>
    <property type="project" value="UniProtKB-KW"/>
</dbReference>
<dbReference type="OrthoDB" id="6152982at2759"/>
<evidence type="ECO:0000256" key="8">
    <source>
        <dbReference type="RuleBase" id="RU000688"/>
    </source>
</evidence>
<dbReference type="PANTHER" id="PTHR24238:SF47">
    <property type="entry name" value="ECDYSTEROIDS_DOPAMINE RECEPTOR-RELATED"/>
    <property type="match status" value="1"/>
</dbReference>
<dbReference type="OMA" id="MSIFIIC"/>
<feature type="transmembrane region" description="Helical" evidence="10">
    <location>
        <begin position="124"/>
        <end position="144"/>
    </location>
</feature>
<evidence type="ECO:0000256" key="2">
    <source>
        <dbReference type="ARBA" id="ARBA00022692"/>
    </source>
</evidence>
<dbReference type="EnsemblMetazoa" id="G27970.2">
    <property type="protein sequence ID" value="G27970.2:cds"/>
    <property type="gene ID" value="G27970"/>
</dbReference>
<keyword evidence="7 8" id="KW-0807">Transducer</keyword>
<feature type="region of interest" description="Disordered" evidence="9">
    <location>
        <begin position="319"/>
        <end position="357"/>
    </location>
</feature>
<feature type="domain" description="G-protein coupled receptors family 1 profile" evidence="11">
    <location>
        <begin position="28"/>
        <end position="385"/>
    </location>
</feature>
<keyword evidence="5 10" id="KW-0472">Membrane</keyword>
<feature type="region of interest" description="Disordered" evidence="9">
    <location>
        <begin position="226"/>
        <end position="262"/>
    </location>
</feature>
<keyword evidence="4 8" id="KW-0297">G-protein coupled receptor</keyword>
<feature type="transmembrane region" description="Helical" evidence="10">
    <location>
        <begin position="12"/>
        <end position="36"/>
    </location>
</feature>
<dbReference type="PANTHER" id="PTHR24238">
    <property type="entry name" value="G-PROTEIN COUPLED RECEPTOR"/>
    <property type="match status" value="1"/>
</dbReference>
<evidence type="ECO:0000256" key="4">
    <source>
        <dbReference type="ARBA" id="ARBA00023040"/>
    </source>
</evidence>
<evidence type="ECO:0000256" key="10">
    <source>
        <dbReference type="SAM" id="Phobius"/>
    </source>
</evidence>
<evidence type="ECO:0000259" key="11">
    <source>
        <dbReference type="PROSITE" id="PS50262"/>
    </source>
</evidence>
<dbReference type="CDD" id="cd00637">
    <property type="entry name" value="7tm_classA_rhodopsin-like"/>
    <property type="match status" value="1"/>
</dbReference>
<evidence type="ECO:0000313" key="13">
    <source>
        <dbReference type="Proteomes" id="UP000005408"/>
    </source>
</evidence>
<evidence type="ECO:0000313" key="12">
    <source>
        <dbReference type="EnsemblMetazoa" id="G27970.1:cds"/>
    </source>
</evidence>
<keyword evidence="13" id="KW-1185">Reference proteome</keyword>
<comment type="similarity">
    <text evidence="8">Belongs to the G-protein coupled receptor 1 family.</text>
</comment>
<feature type="transmembrane region" description="Helical" evidence="10">
    <location>
        <begin position="366"/>
        <end position="388"/>
    </location>
</feature>
<dbReference type="Gene3D" id="1.20.1070.10">
    <property type="entry name" value="Rhodopsin 7-helix transmembrane proteins"/>
    <property type="match status" value="2"/>
</dbReference>
<dbReference type="PRINTS" id="PR00237">
    <property type="entry name" value="GPCRRHODOPSN"/>
</dbReference>
<feature type="transmembrane region" description="Helical" evidence="10">
    <location>
        <begin position="394"/>
        <end position="414"/>
    </location>
</feature>
<evidence type="ECO:0000256" key="5">
    <source>
        <dbReference type="ARBA" id="ARBA00023136"/>
    </source>
</evidence>
<dbReference type="GO" id="GO:0016020">
    <property type="term" value="C:membrane"/>
    <property type="evidence" value="ECO:0007669"/>
    <property type="project" value="UniProtKB-SubCell"/>
</dbReference>
<dbReference type="InterPro" id="IPR000276">
    <property type="entry name" value="GPCR_Rhodpsn"/>
</dbReference>
<dbReference type="PROSITE" id="PS50262">
    <property type="entry name" value="G_PROTEIN_RECEP_F1_2"/>
    <property type="match status" value="1"/>
</dbReference>
<keyword evidence="3 10" id="KW-1133">Transmembrane helix</keyword>
<dbReference type="EnsemblMetazoa" id="G27970.1">
    <property type="protein sequence ID" value="G27970.1:cds"/>
    <property type="gene ID" value="G27970"/>
</dbReference>
<name>A0A8W8LGS0_MAGGI</name>
<dbReference type="SUPFAM" id="SSF81321">
    <property type="entry name" value="Family A G protein-coupled receptor-like"/>
    <property type="match status" value="1"/>
</dbReference>
<dbReference type="Pfam" id="PF00001">
    <property type="entry name" value="7tm_1"/>
    <property type="match status" value="1"/>
</dbReference>
<feature type="transmembrane region" description="Helical" evidence="10">
    <location>
        <begin position="86"/>
        <end position="103"/>
    </location>
</feature>
<dbReference type="InterPro" id="IPR017452">
    <property type="entry name" value="GPCR_Rhodpsn_7TM"/>
</dbReference>
<evidence type="ECO:0000256" key="1">
    <source>
        <dbReference type="ARBA" id="ARBA00004141"/>
    </source>
</evidence>
<evidence type="ECO:0000256" key="6">
    <source>
        <dbReference type="ARBA" id="ARBA00023170"/>
    </source>
</evidence>
<dbReference type="PROSITE" id="PS00237">
    <property type="entry name" value="G_PROTEIN_RECEP_F1_1"/>
    <property type="match status" value="1"/>
</dbReference>
<accession>A0A8W8LGS0</accession>
<proteinExistence type="inferred from homology"/>
<keyword evidence="2 8" id="KW-0812">Transmembrane</keyword>
<evidence type="ECO:0000256" key="3">
    <source>
        <dbReference type="ARBA" id="ARBA00022989"/>
    </source>
</evidence>
<dbReference type="AlphaFoldDB" id="A0A8W8LGS0"/>
<feature type="transmembrane region" description="Helical" evidence="10">
    <location>
        <begin position="48"/>
        <end position="66"/>
    </location>
</feature>
<comment type="subcellular location">
    <subcellularLocation>
        <location evidence="1">Membrane</location>
        <topology evidence="1">Multi-pass membrane protein</topology>
    </subcellularLocation>
</comment>
<dbReference type="Proteomes" id="UP000005408">
    <property type="component" value="Unassembled WGS sequence"/>
</dbReference>
<protein>
    <recommendedName>
        <fullName evidence="11">G-protein coupled receptors family 1 profile domain-containing protein</fullName>
    </recommendedName>
</protein>